<feature type="chain" id="PRO_5028809468" description="Outer membrane protein beta-barrel domain-containing protein" evidence="1">
    <location>
        <begin position="19"/>
        <end position="195"/>
    </location>
</feature>
<sequence>MRQVILSFLCLCSLCLWGQESNVRVGAKAGLSLATFSRGFFYQREDFSYVPSFYGGATLSVLTDRTISGKLELLYSGQGARYRETYEPAYAGSYTTGYLSLGYIIHFRLFEHLYLDAGLTTDLLIKKDSKVPSPRTFDVAGLVGVEVPIFSFLSLEARAKSGRGGINNYTDYYGGTPFNTELNNLVLQVGAVYYF</sequence>
<feature type="signal peptide" evidence="1">
    <location>
        <begin position="1"/>
        <end position="18"/>
    </location>
</feature>
<proteinExistence type="predicted"/>
<protein>
    <recommendedName>
        <fullName evidence="4">Outer membrane protein beta-barrel domain-containing protein</fullName>
    </recommendedName>
</protein>
<gene>
    <name evidence="2" type="ORF">SAMN05444420_10842</name>
</gene>
<accession>A0A1H2YWE6</accession>
<name>A0A1H2YWE6_9FLAO</name>
<dbReference type="RefSeq" id="WP_016421122.1">
    <property type="nucleotide sequence ID" value="NZ_FNND01000008.1"/>
</dbReference>
<keyword evidence="1" id="KW-0732">Signal</keyword>
<dbReference type="Proteomes" id="UP000182771">
    <property type="component" value="Unassembled WGS sequence"/>
</dbReference>
<dbReference type="GeneID" id="85016032"/>
<dbReference type="OrthoDB" id="947434at2"/>
<dbReference type="EMBL" id="FNND01000008">
    <property type="protein sequence ID" value="SDX09357.1"/>
    <property type="molecule type" value="Genomic_DNA"/>
</dbReference>
<evidence type="ECO:0000313" key="2">
    <source>
        <dbReference type="EMBL" id="SDX09357.1"/>
    </source>
</evidence>
<dbReference type="AlphaFoldDB" id="A0A1H2YWE6"/>
<evidence type="ECO:0000256" key="1">
    <source>
        <dbReference type="SAM" id="SignalP"/>
    </source>
</evidence>
<reference evidence="2 3" key="1">
    <citation type="submission" date="2016-10" db="EMBL/GenBank/DDBJ databases">
        <authorList>
            <person name="Varghese N."/>
            <person name="Submissions S."/>
        </authorList>
    </citation>
    <scope>NUCLEOTIDE SEQUENCE [LARGE SCALE GENOMIC DNA]</scope>
    <source>
        <strain evidence="2 3">DSM 11449</strain>
    </source>
</reference>
<evidence type="ECO:0000313" key="3">
    <source>
        <dbReference type="Proteomes" id="UP000182771"/>
    </source>
</evidence>
<comment type="caution">
    <text evidence="2">The sequence shown here is derived from an EMBL/GenBank/DDBJ whole genome shotgun (WGS) entry which is preliminary data.</text>
</comment>
<evidence type="ECO:0008006" key="4">
    <source>
        <dbReference type="Google" id="ProtNLM"/>
    </source>
</evidence>
<organism evidence="2 3">
    <name type="scientific">Capnocytophaga granulosa</name>
    <dbReference type="NCBI Taxonomy" id="45242"/>
    <lineage>
        <taxon>Bacteria</taxon>
        <taxon>Pseudomonadati</taxon>
        <taxon>Bacteroidota</taxon>
        <taxon>Flavobacteriia</taxon>
        <taxon>Flavobacteriales</taxon>
        <taxon>Flavobacteriaceae</taxon>
        <taxon>Capnocytophaga</taxon>
    </lineage>
</organism>
<keyword evidence="3" id="KW-1185">Reference proteome</keyword>